<organism evidence="1 2">
    <name type="scientific">Pyrrhoderma noxium</name>
    <dbReference type="NCBI Taxonomy" id="2282107"/>
    <lineage>
        <taxon>Eukaryota</taxon>
        <taxon>Fungi</taxon>
        <taxon>Dikarya</taxon>
        <taxon>Basidiomycota</taxon>
        <taxon>Agaricomycotina</taxon>
        <taxon>Agaricomycetes</taxon>
        <taxon>Hymenochaetales</taxon>
        <taxon>Hymenochaetaceae</taxon>
        <taxon>Pyrrhoderma</taxon>
    </lineage>
</organism>
<comment type="caution">
    <text evidence="1">The sequence shown here is derived from an EMBL/GenBank/DDBJ whole genome shotgun (WGS) entry which is preliminary data.</text>
</comment>
<reference evidence="1 2" key="1">
    <citation type="journal article" date="2017" name="Mol. Ecol.">
        <title>Comparative and population genomic landscape of Phellinus noxius: A hypervariable fungus causing root rot in trees.</title>
        <authorList>
            <person name="Chung C.L."/>
            <person name="Lee T.J."/>
            <person name="Akiba M."/>
            <person name="Lee H.H."/>
            <person name="Kuo T.H."/>
            <person name="Liu D."/>
            <person name="Ke H.M."/>
            <person name="Yokoi T."/>
            <person name="Roa M.B."/>
            <person name="Lu M.J."/>
            <person name="Chang Y.Y."/>
            <person name="Ann P.J."/>
            <person name="Tsai J.N."/>
            <person name="Chen C.Y."/>
            <person name="Tzean S.S."/>
            <person name="Ota Y."/>
            <person name="Hattori T."/>
            <person name="Sahashi N."/>
            <person name="Liou R.F."/>
            <person name="Kikuchi T."/>
            <person name="Tsai I.J."/>
        </authorList>
    </citation>
    <scope>NUCLEOTIDE SEQUENCE [LARGE SCALE GENOMIC DNA]</scope>
    <source>
        <strain evidence="1 2">FFPRI411160</strain>
    </source>
</reference>
<accession>A0A286UER1</accession>
<dbReference type="Proteomes" id="UP000217199">
    <property type="component" value="Unassembled WGS sequence"/>
</dbReference>
<evidence type="ECO:0000313" key="1">
    <source>
        <dbReference type="EMBL" id="PAV18112.1"/>
    </source>
</evidence>
<protein>
    <submittedName>
        <fullName evidence="1">Uncharacterized protein</fullName>
    </submittedName>
</protein>
<dbReference type="InParanoid" id="A0A286UER1"/>
<evidence type="ECO:0000313" key="2">
    <source>
        <dbReference type="Proteomes" id="UP000217199"/>
    </source>
</evidence>
<gene>
    <name evidence="1" type="ORF">PNOK_0659800</name>
</gene>
<name>A0A286UER1_9AGAM</name>
<keyword evidence="2" id="KW-1185">Reference proteome</keyword>
<proteinExistence type="predicted"/>
<sequence length="87" mass="10117">MPRETLRLVDTDHHHFLLFPPKKTTQTEAQIINSNSTTKSYLSDRYVQSHSTPKLIRASYKLPFSKSHFSPQNLRLFPRSSFLKPSS</sequence>
<dbReference type="EMBL" id="NBII01000006">
    <property type="protein sequence ID" value="PAV18112.1"/>
    <property type="molecule type" value="Genomic_DNA"/>
</dbReference>
<dbReference type="AlphaFoldDB" id="A0A286UER1"/>